<gene>
    <name evidence="1" type="ORF">DI536_34900</name>
</gene>
<dbReference type="EMBL" id="QFQP01000065">
    <property type="protein sequence ID" value="PZR04062.1"/>
    <property type="molecule type" value="Genomic_DNA"/>
</dbReference>
<sequence>MNALTRSVAVIALLLTSCGSPTVLEARDYDQSCERGSECVAVFLGDVCNPCRCNNAAIVATQAEIFEADATSARRSCGRVEPVECAPCESRTVVCESQKCALSAP</sequence>
<accession>A0A2W5SMA4</accession>
<comment type="caution">
    <text evidence="1">The sequence shown here is derived from an EMBL/GenBank/DDBJ whole genome shotgun (WGS) entry which is preliminary data.</text>
</comment>
<dbReference type="PROSITE" id="PS51257">
    <property type="entry name" value="PROKAR_LIPOPROTEIN"/>
    <property type="match status" value="1"/>
</dbReference>
<evidence type="ECO:0000313" key="1">
    <source>
        <dbReference type="EMBL" id="PZR04062.1"/>
    </source>
</evidence>
<protein>
    <recommendedName>
        <fullName evidence="3">Lipoprotein</fullName>
    </recommendedName>
</protein>
<reference evidence="1 2" key="1">
    <citation type="submission" date="2017-08" db="EMBL/GenBank/DDBJ databases">
        <title>Infants hospitalized years apart are colonized by the same room-sourced microbial strains.</title>
        <authorList>
            <person name="Brooks B."/>
            <person name="Olm M.R."/>
            <person name="Firek B.A."/>
            <person name="Baker R."/>
            <person name="Thomas B.C."/>
            <person name="Morowitz M.J."/>
            <person name="Banfield J.F."/>
        </authorList>
    </citation>
    <scope>NUCLEOTIDE SEQUENCE [LARGE SCALE GENOMIC DNA]</scope>
    <source>
        <strain evidence="1">S2_003_000_R2_14</strain>
    </source>
</reference>
<name>A0A2W5SMA4_9BACT</name>
<evidence type="ECO:0008006" key="3">
    <source>
        <dbReference type="Google" id="ProtNLM"/>
    </source>
</evidence>
<organism evidence="1 2">
    <name type="scientific">Archangium gephyra</name>
    <dbReference type="NCBI Taxonomy" id="48"/>
    <lineage>
        <taxon>Bacteria</taxon>
        <taxon>Pseudomonadati</taxon>
        <taxon>Myxococcota</taxon>
        <taxon>Myxococcia</taxon>
        <taxon>Myxococcales</taxon>
        <taxon>Cystobacterineae</taxon>
        <taxon>Archangiaceae</taxon>
        <taxon>Archangium</taxon>
    </lineage>
</organism>
<evidence type="ECO:0000313" key="2">
    <source>
        <dbReference type="Proteomes" id="UP000249061"/>
    </source>
</evidence>
<dbReference type="AlphaFoldDB" id="A0A2W5SMA4"/>
<proteinExistence type="predicted"/>
<dbReference type="Proteomes" id="UP000249061">
    <property type="component" value="Unassembled WGS sequence"/>
</dbReference>